<evidence type="ECO:0000256" key="2">
    <source>
        <dbReference type="ARBA" id="ARBA00022695"/>
    </source>
</evidence>
<evidence type="ECO:0000259" key="3">
    <source>
        <dbReference type="Pfam" id="PF10620"/>
    </source>
</evidence>
<dbReference type="InterPro" id="IPR049180">
    <property type="entry name" value="MdcG_C"/>
</dbReference>
<dbReference type="EMBL" id="CP011409">
    <property type="protein sequence ID" value="AKZ63923.1"/>
    <property type="molecule type" value="Genomic_DNA"/>
</dbReference>
<dbReference type="Pfam" id="PF20866">
    <property type="entry name" value="MdcG_N"/>
    <property type="match status" value="1"/>
</dbReference>
<keyword evidence="6" id="KW-1185">Reference proteome</keyword>
<dbReference type="Pfam" id="PF10620">
    <property type="entry name" value="MdcG"/>
    <property type="match status" value="1"/>
</dbReference>
<keyword evidence="1" id="KW-0808">Transferase</keyword>
<accession>A0ABN4HY76</accession>
<evidence type="ECO:0000313" key="5">
    <source>
        <dbReference type="EMBL" id="AKZ63923.1"/>
    </source>
</evidence>
<keyword evidence="2" id="KW-0548">Nucleotidyltransferase</keyword>
<evidence type="ECO:0000259" key="4">
    <source>
        <dbReference type="Pfam" id="PF20866"/>
    </source>
</evidence>
<dbReference type="InterPro" id="IPR048903">
    <property type="entry name" value="MdcG_N"/>
</dbReference>
<gene>
    <name evidence="5" type="ORF">F506_15765</name>
</gene>
<dbReference type="NCBIfam" id="TIGR03135">
    <property type="entry name" value="malonate_mdcG"/>
    <property type="match status" value="1"/>
</dbReference>
<dbReference type="InterPro" id="IPR017557">
    <property type="entry name" value="Holo-ACP_synthase"/>
</dbReference>
<name>A0ABN4HY76_9BURK</name>
<dbReference type="Proteomes" id="UP000063429">
    <property type="component" value="Chromosome"/>
</dbReference>
<proteinExistence type="predicted"/>
<reference evidence="6" key="1">
    <citation type="journal article" date="2015" name="Genome Announc.">
        <title>Complete Genome Sequence of Herbaspirillum hiltneri N3 (DSM 17495), Isolated from Surface-Sterilized Wheat Roots.</title>
        <authorList>
            <person name="Guizelini D."/>
            <person name="Saizaki P.M."/>
            <person name="Coimbra N.A."/>
            <person name="Weiss V.A."/>
            <person name="Faoro H."/>
            <person name="Sfeir M.Z."/>
            <person name="Baura V.A."/>
            <person name="Monteiro R.A."/>
            <person name="Chubatsu L.S."/>
            <person name="Souza E.M."/>
            <person name="Cruz L.M."/>
            <person name="Pedrosa F.O."/>
            <person name="Raittz R.T."/>
            <person name="Marchaukoski J.N."/>
            <person name="Steffens M.B."/>
        </authorList>
    </citation>
    <scope>NUCLEOTIDE SEQUENCE [LARGE SCALE GENOMIC DNA]</scope>
    <source>
        <strain evidence="6">N3</strain>
    </source>
</reference>
<dbReference type="RefSeq" id="WP_053198947.1">
    <property type="nucleotide sequence ID" value="NZ_CP011409.1"/>
</dbReference>
<feature type="domain" description="Phosphoribosyl-dephospho-CoA transferase MdcG N-terminal" evidence="4">
    <location>
        <begin position="10"/>
        <end position="92"/>
    </location>
</feature>
<evidence type="ECO:0000256" key="1">
    <source>
        <dbReference type="ARBA" id="ARBA00022679"/>
    </source>
</evidence>
<sequence>MSSRSELSARHGLAWLNEAGWLDALARVADEHRFAVQRWRQHDWPAVIRRRDADCASGEICLGIALPPDRDGVKLRVALRVALQGVREMRAPLEIADVIEHAGSQWRDDLRVMHDQIAAQGLTIRVYGSLALQALTGLSYLRPASDIDVLFSPQDRLQLEHGVSLLQRHALRLPLDGEIAFPSGHAVAWKEWAQACGRSDNRVLVKHGSGVALQRVDELLAALEEHACAA</sequence>
<evidence type="ECO:0000313" key="6">
    <source>
        <dbReference type="Proteomes" id="UP000063429"/>
    </source>
</evidence>
<organism evidence="5 6">
    <name type="scientific">Herbaspirillum hiltneri N3</name>
    <dbReference type="NCBI Taxonomy" id="1262470"/>
    <lineage>
        <taxon>Bacteria</taxon>
        <taxon>Pseudomonadati</taxon>
        <taxon>Pseudomonadota</taxon>
        <taxon>Betaproteobacteria</taxon>
        <taxon>Burkholderiales</taxon>
        <taxon>Oxalobacteraceae</taxon>
        <taxon>Herbaspirillum</taxon>
    </lineage>
</organism>
<feature type="domain" description="Phosphoribosyl-dephospho-CoA transferase MdcG C-terminal" evidence="3">
    <location>
        <begin position="95"/>
        <end position="215"/>
    </location>
</feature>
<protein>
    <submittedName>
        <fullName evidence="5">Malonate decarboxylase ACP synthase</fullName>
    </submittedName>
</protein>